<evidence type="ECO:0000313" key="3">
    <source>
        <dbReference type="Proteomes" id="UP001174908"/>
    </source>
</evidence>
<dbReference type="RefSeq" id="WP_286659063.1">
    <property type="nucleotide sequence ID" value="NZ_JASZYV010000001.1"/>
</dbReference>
<protein>
    <submittedName>
        <fullName evidence="2">Uncharacterized protein</fullName>
    </submittedName>
</protein>
<evidence type="ECO:0000313" key="2">
    <source>
        <dbReference type="EMBL" id="MDM0043996.1"/>
    </source>
</evidence>
<organism evidence="2 3">
    <name type="scientific">Variovorax dokdonensis</name>
    <dbReference type="NCBI Taxonomy" id="344883"/>
    <lineage>
        <taxon>Bacteria</taxon>
        <taxon>Pseudomonadati</taxon>
        <taxon>Pseudomonadota</taxon>
        <taxon>Betaproteobacteria</taxon>
        <taxon>Burkholderiales</taxon>
        <taxon>Comamonadaceae</taxon>
        <taxon>Variovorax</taxon>
    </lineage>
</organism>
<keyword evidence="3" id="KW-1185">Reference proteome</keyword>
<proteinExistence type="predicted"/>
<comment type="caution">
    <text evidence="2">The sequence shown here is derived from an EMBL/GenBank/DDBJ whole genome shotgun (WGS) entry which is preliminary data.</text>
</comment>
<dbReference type="Proteomes" id="UP001174908">
    <property type="component" value="Unassembled WGS sequence"/>
</dbReference>
<accession>A0ABT7N7S3</accession>
<sequence>MAEYENTLLTQIRIDATKAMSDLNKMSASLNKVQNDIGQINTKTTALVTNVGNLFKGLGALQIGQWALEGVKGVTALAQATADLADKAESLGTSVQQLQEFQYAAIQGGADAEVMVRALDALSVKLGKISEGTSEASKALRSLGVREGDSAVSALNQIADQFSVMTDKSLVAAKAAAIFGDEVGKKMVPVLTQGSQAMADLGDEARKLGYVLDQSVVDASKEFDTNLNRINAILKSVGNTLLTEMVPALNEYSARLIQNVKDLGVWKGAIQTMFENLGVSPALLFDTLTNLNKELVNARNEVDRLTNEAFGDPVELRRWQAEVERLTQKIKDLGGAVNGATQALLPLQHIALPTSQVETVNAKLKDTADKLSKVKTAWESWLDSLKSSGETAAMLPKQVGYLTAQLDKLRLESKEGTAQWDIYFKELKKLSPEFATFVEYVDPVTEAFNKLSDEVADFYSTQSDNQQVLAAVNEKMAELALSANSASKEFEVLAAKRAELEGLLDPVVKAANDVKKSTADAAQASELLIQAYGRGLITMTEFQEKMHGSTQKLAETATFTAESFIKAGESFTAGFVDKFIDGLGQAEFSFGEFLEDLTKMIAKWLTNAVIQKFFTSLVSAYGGTGAGFAKGGAFVDGIQAFASGGILNSPTFFRTNGRLAVAGEAGPEAVVPLKRTSSGDLGVQASPVNIVINNNAAETEVTTSAVDNADGSKQITIFVEQKVKAMFSSGQMDRTMSSSYGLVRQPR</sequence>
<reference evidence="2" key="1">
    <citation type="submission" date="2023-06" db="EMBL/GenBank/DDBJ databases">
        <authorList>
            <person name="Jiang Y."/>
            <person name="Liu Q."/>
        </authorList>
    </citation>
    <scope>NUCLEOTIDE SEQUENCE</scope>
    <source>
        <strain evidence="2">CGMCC 1.12089</strain>
    </source>
</reference>
<dbReference type="EMBL" id="JASZYV010000001">
    <property type="protein sequence ID" value="MDM0043996.1"/>
    <property type="molecule type" value="Genomic_DNA"/>
</dbReference>
<evidence type="ECO:0000256" key="1">
    <source>
        <dbReference type="SAM" id="Coils"/>
    </source>
</evidence>
<name>A0ABT7N7S3_9BURK</name>
<gene>
    <name evidence="2" type="ORF">QTH91_05845</name>
</gene>
<feature type="coiled-coil region" evidence="1">
    <location>
        <begin position="288"/>
        <end position="336"/>
    </location>
</feature>
<keyword evidence="1" id="KW-0175">Coiled coil</keyword>